<evidence type="ECO:0000256" key="1">
    <source>
        <dbReference type="SAM" id="Phobius"/>
    </source>
</evidence>
<accession>A0A511Z7A1</accession>
<sequence length="582" mass="67283">MDGLEGRVIDGDKEAFKEWMNLHIRPIELFAVQYGISQEEAGKVAETIFGNLYGKLGLLTEEHLEEVSLFKTAIQQLKGKQLDVQQEGLFSFEEDNELQWRITNLPQETRLPLVLVKFHNKSVAEIAMILDKSEQKVEDAIKEALRLLTEPNVEKKLEFLNLSYERLAPSYIESNIFMQEKEISRVKEPEATVRKRKPIALWSAGAVILIFLLLVSVFRSDAYQQSSAEKFIKKMNVSFQQELDDRFELIGLSEPEESNNGYTLVMQGFRSEISPISYGYDTKTKFKRFVREVERQLEEEGRINKKEAKQKYNELVLELRLPSEMVEQLQKEPLNDDREQSLIFLDELRSKNEFLTNVYIEILGEHLEMIFESDLFNDGMVDVDEVLERKASFPLDFQNAIERMETQYFSLTSVKEIAPLYPKYGTPELEKILRRNLHPDMQIYISLLTGTFNLVYTGTFEDHLEALFALEKELPNTKESDQLSYVFNSNYIFLFFTAAGLNSEKGVYDASGVVRQEIKDRWKRLAANGEVSPSGQVIREMIDEMEASNWTTSPSLEELMNYGVWVNLESKMEEARAGKSAN</sequence>
<keyword evidence="1" id="KW-0472">Membrane</keyword>
<dbReference type="InterPro" id="IPR013324">
    <property type="entry name" value="RNA_pol_sigma_r3/r4-like"/>
</dbReference>
<dbReference type="EMBL" id="BJYL01000020">
    <property type="protein sequence ID" value="GEN83333.1"/>
    <property type="molecule type" value="Genomic_DNA"/>
</dbReference>
<gene>
    <name evidence="2" type="ORF">SLU01_16450</name>
</gene>
<dbReference type="Proteomes" id="UP000321901">
    <property type="component" value="Unassembled WGS sequence"/>
</dbReference>
<organism evidence="2 3">
    <name type="scientific">Sporosarcina luteola</name>
    <dbReference type="NCBI Taxonomy" id="582850"/>
    <lineage>
        <taxon>Bacteria</taxon>
        <taxon>Bacillati</taxon>
        <taxon>Bacillota</taxon>
        <taxon>Bacilli</taxon>
        <taxon>Bacillales</taxon>
        <taxon>Caryophanaceae</taxon>
        <taxon>Sporosarcina</taxon>
    </lineage>
</organism>
<evidence type="ECO:0000313" key="2">
    <source>
        <dbReference type="EMBL" id="GEN83333.1"/>
    </source>
</evidence>
<reference evidence="2 3" key="1">
    <citation type="submission" date="2019-07" db="EMBL/GenBank/DDBJ databases">
        <title>Whole genome shotgun sequence of Sporosarcina luteola NBRC 105378.</title>
        <authorList>
            <person name="Hosoyama A."/>
            <person name="Uohara A."/>
            <person name="Ohji S."/>
            <person name="Ichikawa N."/>
        </authorList>
    </citation>
    <scope>NUCLEOTIDE SEQUENCE [LARGE SCALE GENOMIC DNA]</scope>
    <source>
        <strain evidence="2 3">NBRC 105378</strain>
    </source>
</reference>
<proteinExistence type="predicted"/>
<keyword evidence="3" id="KW-1185">Reference proteome</keyword>
<dbReference type="Gene3D" id="1.10.10.10">
    <property type="entry name" value="Winged helix-like DNA-binding domain superfamily/Winged helix DNA-binding domain"/>
    <property type="match status" value="1"/>
</dbReference>
<feature type="transmembrane region" description="Helical" evidence="1">
    <location>
        <begin position="199"/>
        <end position="218"/>
    </location>
</feature>
<dbReference type="SUPFAM" id="SSF88659">
    <property type="entry name" value="Sigma3 and sigma4 domains of RNA polymerase sigma factors"/>
    <property type="match status" value="1"/>
</dbReference>
<keyword evidence="1" id="KW-1133">Transmembrane helix</keyword>
<comment type="caution">
    <text evidence="2">The sequence shown here is derived from an EMBL/GenBank/DDBJ whole genome shotgun (WGS) entry which is preliminary data.</text>
</comment>
<evidence type="ECO:0000313" key="3">
    <source>
        <dbReference type="Proteomes" id="UP000321901"/>
    </source>
</evidence>
<dbReference type="AlphaFoldDB" id="A0A511Z7A1"/>
<dbReference type="InterPro" id="IPR036388">
    <property type="entry name" value="WH-like_DNA-bd_sf"/>
</dbReference>
<keyword evidence="1" id="KW-0812">Transmembrane</keyword>
<protein>
    <submittedName>
        <fullName evidence="2">Uncharacterized protein</fullName>
    </submittedName>
</protein>
<name>A0A511Z7A1_9BACL</name>